<evidence type="ECO:0000256" key="8">
    <source>
        <dbReference type="ARBA" id="ARBA00023306"/>
    </source>
</evidence>
<dbReference type="PANTHER" id="PTHR35851">
    <property type="entry name" value="CELL DIVISION PROTEIN FTSQ"/>
    <property type="match status" value="1"/>
</dbReference>
<gene>
    <name evidence="10" type="ORF">METZ01_LOCUS7894</name>
</gene>
<keyword evidence="2" id="KW-1003">Cell membrane</keyword>
<dbReference type="Gene3D" id="3.40.50.11690">
    <property type="entry name" value="Cell division protein FtsQ/DivIB"/>
    <property type="match status" value="1"/>
</dbReference>
<feature type="domain" description="POTRA" evidence="9">
    <location>
        <begin position="58"/>
        <end position="126"/>
    </location>
</feature>
<evidence type="ECO:0000256" key="7">
    <source>
        <dbReference type="ARBA" id="ARBA00023136"/>
    </source>
</evidence>
<sequence length="278" mass="31880">MGVRAPADKRFHRSHIKPSRRRSIWQQVRRLGRTVALLVFVGYALHSATDLVLNTSLLAINRIEVEGLSRFSEGEFNALVSLLHGQNILTIDLDGWRNRLTASPWVKDVEFRRVMPSTIQIVVSEKMPVGVGRFGERLYLIDEQGVVIDEHGPQYGDFDLPIVDNLFVHLDHGQPVIDLDRKKMHSRFIEDFERRPELLRRVSQIDVADPDDVAVLLDGDRVHLHLGNVRFADRIHKYLEMIDVIREHVPEIDYVDLRYGNRVYVGPTASESLSSIVP</sequence>
<accession>A0A381NKH3</accession>
<keyword evidence="6" id="KW-1133">Transmembrane helix</keyword>
<evidence type="ECO:0000259" key="9">
    <source>
        <dbReference type="PROSITE" id="PS51779"/>
    </source>
</evidence>
<dbReference type="InterPro" id="IPR034746">
    <property type="entry name" value="POTRA"/>
</dbReference>
<proteinExistence type="predicted"/>
<keyword evidence="5" id="KW-0812">Transmembrane</keyword>
<evidence type="ECO:0000256" key="2">
    <source>
        <dbReference type="ARBA" id="ARBA00022475"/>
    </source>
</evidence>
<name>A0A381NKH3_9ZZZZ</name>
<dbReference type="AlphaFoldDB" id="A0A381NKH3"/>
<dbReference type="InterPro" id="IPR005548">
    <property type="entry name" value="Cell_div_FtsQ/DivIB_C"/>
</dbReference>
<comment type="subcellular location">
    <subcellularLocation>
        <location evidence="1">Membrane</location>
    </subcellularLocation>
</comment>
<protein>
    <recommendedName>
        <fullName evidence="9">POTRA domain-containing protein</fullName>
    </recommendedName>
</protein>
<evidence type="ECO:0000256" key="1">
    <source>
        <dbReference type="ARBA" id="ARBA00004370"/>
    </source>
</evidence>
<dbReference type="InterPro" id="IPR045335">
    <property type="entry name" value="FtsQ_C_sf"/>
</dbReference>
<evidence type="ECO:0000256" key="5">
    <source>
        <dbReference type="ARBA" id="ARBA00022692"/>
    </source>
</evidence>
<evidence type="ECO:0000313" key="10">
    <source>
        <dbReference type="EMBL" id="SUZ55040.1"/>
    </source>
</evidence>
<evidence type="ECO:0000256" key="3">
    <source>
        <dbReference type="ARBA" id="ARBA00022519"/>
    </source>
</evidence>
<dbReference type="PROSITE" id="PS51779">
    <property type="entry name" value="POTRA"/>
    <property type="match status" value="1"/>
</dbReference>
<dbReference type="Pfam" id="PF03799">
    <property type="entry name" value="FtsQ_DivIB_C"/>
    <property type="match status" value="1"/>
</dbReference>
<keyword evidence="7" id="KW-0472">Membrane</keyword>
<dbReference type="PANTHER" id="PTHR35851:SF1">
    <property type="entry name" value="CELL DIVISION PROTEIN FTSQ"/>
    <property type="match status" value="1"/>
</dbReference>
<evidence type="ECO:0000256" key="4">
    <source>
        <dbReference type="ARBA" id="ARBA00022618"/>
    </source>
</evidence>
<dbReference type="InterPro" id="IPR013685">
    <property type="entry name" value="POTRA_FtsQ_type"/>
</dbReference>
<dbReference type="GO" id="GO:0016020">
    <property type="term" value="C:membrane"/>
    <property type="evidence" value="ECO:0007669"/>
    <property type="project" value="UniProtKB-SubCell"/>
</dbReference>
<dbReference type="InterPro" id="IPR026579">
    <property type="entry name" value="FtsQ"/>
</dbReference>
<organism evidence="10">
    <name type="scientific">marine metagenome</name>
    <dbReference type="NCBI Taxonomy" id="408172"/>
    <lineage>
        <taxon>unclassified sequences</taxon>
        <taxon>metagenomes</taxon>
        <taxon>ecological metagenomes</taxon>
    </lineage>
</organism>
<dbReference type="GO" id="GO:0090529">
    <property type="term" value="P:cell septum assembly"/>
    <property type="evidence" value="ECO:0007669"/>
    <property type="project" value="InterPro"/>
</dbReference>
<evidence type="ECO:0000256" key="6">
    <source>
        <dbReference type="ARBA" id="ARBA00022989"/>
    </source>
</evidence>
<keyword evidence="4" id="KW-0132">Cell division</keyword>
<dbReference type="Pfam" id="PF08478">
    <property type="entry name" value="POTRA_1"/>
    <property type="match status" value="1"/>
</dbReference>
<keyword evidence="8" id="KW-0131">Cell cycle</keyword>
<keyword evidence="3" id="KW-0997">Cell inner membrane</keyword>
<reference evidence="10" key="1">
    <citation type="submission" date="2018-05" db="EMBL/GenBank/DDBJ databases">
        <authorList>
            <person name="Lanie J.A."/>
            <person name="Ng W.-L."/>
            <person name="Kazmierczak K.M."/>
            <person name="Andrzejewski T.M."/>
            <person name="Davidsen T.M."/>
            <person name="Wayne K.J."/>
            <person name="Tettelin H."/>
            <person name="Glass J.I."/>
            <person name="Rusch D."/>
            <person name="Podicherti R."/>
            <person name="Tsui H.-C.T."/>
            <person name="Winkler M.E."/>
        </authorList>
    </citation>
    <scope>NUCLEOTIDE SEQUENCE</scope>
</reference>
<dbReference type="Gene3D" id="3.10.20.310">
    <property type="entry name" value="membrane protein fhac"/>
    <property type="match status" value="1"/>
</dbReference>
<dbReference type="EMBL" id="UINC01000423">
    <property type="protein sequence ID" value="SUZ55040.1"/>
    <property type="molecule type" value="Genomic_DNA"/>
</dbReference>